<evidence type="ECO:0000313" key="3">
    <source>
        <dbReference type="Proteomes" id="UP000247922"/>
    </source>
</evidence>
<dbReference type="InterPro" id="IPR029055">
    <property type="entry name" value="Ntn_hydrolases_N"/>
</dbReference>
<dbReference type="OrthoDB" id="8617387at2"/>
<dbReference type="PANTHER" id="PTHR34180">
    <property type="entry name" value="PEPTIDASE C45"/>
    <property type="match status" value="1"/>
</dbReference>
<gene>
    <name evidence="2" type="ORF">DES38_10218</name>
</gene>
<dbReference type="GO" id="GO:0016787">
    <property type="term" value="F:hydrolase activity"/>
    <property type="evidence" value="ECO:0007669"/>
    <property type="project" value="UniProtKB-KW"/>
</dbReference>
<dbReference type="Pfam" id="PF03417">
    <property type="entry name" value="AAT"/>
    <property type="match status" value="1"/>
</dbReference>
<keyword evidence="3" id="KW-1185">Reference proteome</keyword>
<dbReference type="InterPro" id="IPR047801">
    <property type="entry name" value="Peptidase_C45"/>
</dbReference>
<keyword evidence="2" id="KW-0378">Hydrolase</keyword>
<dbReference type="AlphaFoldDB" id="A0A2V3WCJ1"/>
<reference evidence="2 3" key="1">
    <citation type="submission" date="2018-05" db="EMBL/GenBank/DDBJ databases">
        <title>Genomic Encyclopedia of Type Strains, Phase IV (KMG-IV): sequencing the most valuable type-strain genomes for metagenomic binning, comparative biology and taxonomic classification.</title>
        <authorList>
            <person name="Goeker M."/>
        </authorList>
    </citation>
    <scope>NUCLEOTIDE SEQUENCE [LARGE SCALE GENOMIC DNA]</scope>
    <source>
        <strain evidence="2 3">DSM 22440</strain>
    </source>
</reference>
<dbReference type="InterPro" id="IPR047794">
    <property type="entry name" value="C45_proenzyme-like"/>
</dbReference>
<proteinExistence type="predicted"/>
<accession>A0A2V3WCJ1</accession>
<dbReference type="SUPFAM" id="SSF56235">
    <property type="entry name" value="N-terminal nucleophile aminohydrolases (Ntn hydrolases)"/>
    <property type="match status" value="1"/>
</dbReference>
<dbReference type="CDD" id="cd01935">
    <property type="entry name" value="Ntn_CGH_like"/>
    <property type="match status" value="1"/>
</dbReference>
<evidence type="ECO:0000313" key="2">
    <source>
        <dbReference type="EMBL" id="PXW92440.1"/>
    </source>
</evidence>
<dbReference type="NCBIfam" id="NF040521">
    <property type="entry name" value="C45_proenzyme"/>
    <property type="match status" value="1"/>
</dbReference>
<feature type="domain" description="Peptidase C45 hydrolase" evidence="1">
    <location>
        <begin position="119"/>
        <end position="325"/>
    </location>
</feature>
<dbReference type="Proteomes" id="UP000247922">
    <property type="component" value="Unassembled WGS sequence"/>
</dbReference>
<sequence>MLIEKGSKAVSEQSLTRVYADVIQFKGTHFDFGVMQGKRLIDSRLMTNRIEHLSKRKSTRFQTDVSEAIKWIEAIQPRLLDEIRGLQEVLNLSEDEAMRHFAGYYLEIGRSGCSIMTGDEYFVRNYDAYPDNYEGRMVVYQPTDGGFLSVGPSMQITGRTDGINEYGLVIGYNFTNRIKSGDGFICNMIARLVLESAKTVTDAIELLKTIPHRTSFSYVLMDPHHESVVVEATPNKVMTRQANMCTNHFELINEANRYRFDESLERLGRIKENWTEALTKEAAFQIFNNDQHHIFSDHYDVASGTLHTSLYEPKQKAVHFAIGKNQHPITIRLDAIKQGQVLLIKKLLGRIEWPHSFLNE</sequence>
<comment type="caution">
    <text evidence="2">The sequence shown here is derived from an EMBL/GenBank/DDBJ whole genome shotgun (WGS) entry which is preliminary data.</text>
</comment>
<evidence type="ECO:0000259" key="1">
    <source>
        <dbReference type="Pfam" id="PF03417"/>
    </source>
</evidence>
<dbReference type="Gene3D" id="3.60.60.10">
    <property type="entry name" value="Penicillin V Acylase, Chain A"/>
    <property type="match status" value="1"/>
</dbReference>
<name>A0A2V3WCJ1_9BACI</name>
<dbReference type="InterPro" id="IPR005079">
    <property type="entry name" value="Peptidase_C45_hydrolase"/>
</dbReference>
<protein>
    <submittedName>
        <fullName evidence="2">Putative choloylglycine hydrolase</fullName>
    </submittedName>
</protein>
<dbReference type="PANTHER" id="PTHR34180:SF1">
    <property type="entry name" value="BETA-ALANYL-DOPAMINE_CARCININE HYDROLASE"/>
    <property type="match status" value="1"/>
</dbReference>
<organism evidence="2 3">
    <name type="scientific">Streptohalobacillus salinus</name>
    <dbReference type="NCBI Taxonomy" id="621096"/>
    <lineage>
        <taxon>Bacteria</taxon>
        <taxon>Bacillati</taxon>
        <taxon>Bacillota</taxon>
        <taxon>Bacilli</taxon>
        <taxon>Bacillales</taxon>
        <taxon>Bacillaceae</taxon>
        <taxon>Streptohalobacillus</taxon>
    </lineage>
</organism>
<dbReference type="EMBL" id="QJJR01000002">
    <property type="protein sequence ID" value="PXW92440.1"/>
    <property type="molecule type" value="Genomic_DNA"/>
</dbReference>